<gene>
    <name evidence="1" type="ORF">Q4T40_13255</name>
</gene>
<accession>A0ABU3NZI9</accession>
<dbReference type="EMBL" id="JAUOZS010000001">
    <property type="protein sequence ID" value="MDT8902218.1"/>
    <property type="molecule type" value="Genomic_DNA"/>
</dbReference>
<organism evidence="1 2">
    <name type="scientific">Anaeroselena agilis</name>
    <dbReference type="NCBI Taxonomy" id="3063788"/>
    <lineage>
        <taxon>Bacteria</taxon>
        <taxon>Bacillati</taxon>
        <taxon>Bacillota</taxon>
        <taxon>Negativicutes</taxon>
        <taxon>Acetonemataceae</taxon>
        <taxon>Anaeroselena</taxon>
    </lineage>
</organism>
<sequence length="188" mass="20874">MEITQKQNLDLVKSCLVACIGVVDLMLKEQPAELQGAPMHAPQEAADWIGRKGPDVPALANRPRGSMVSLLARKSAWQITLNHHAVKECELTEKDTLGFKVDREAGLLQIRVEETGFPVTLHRNGEGQVNGYQVANMALMRVLEAKGIPLNMKFPLQFDDSTKTWTGKLTDAQPIPQREVKAKQQKLL</sequence>
<reference evidence="1 2" key="1">
    <citation type="submission" date="2023-07" db="EMBL/GenBank/DDBJ databases">
        <title>The novel representative of Negativicutes class, Anaeroselena agilis gen. nov. sp. nov.</title>
        <authorList>
            <person name="Prokofeva M.I."/>
            <person name="Elcheninov A.G."/>
            <person name="Klyukina A."/>
            <person name="Kublanov I.V."/>
            <person name="Frolov E.N."/>
            <person name="Podosokorskaya O.A."/>
        </authorList>
    </citation>
    <scope>NUCLEOTIDE SEQUENCE [LARGE SCALE GENOMIC DNA]</scope>
    <source>
        <strain evidence="1 2">4137-cl</strain>
    </source>
</reference>
<protein>
    <submittedName>
        <fullName evidence="1">Uncharacterized protein</fullName>
    </submittedName>
</protein>
<dbReference type="RefSeq" id="WP_413780704.1">
    <property type="nucleotide sequence ID" value="NZ_JAUOZS010000001.1"/>
</dbReference>
<evidence type="ECO:0000313" key="1">
    <source>
        <dbReference type="EMBL" id="MDT8902218.1"/>
    </source>
</evidence>
<name>A0ABU3NZI9_9FIRM</name>
<proteinExistence type="predicted"/>
<comment type="caution">
    <text evidence="1">The sequence shown here is derived from an EMBL/GenBank/DDBJ whole genome shotgun (WGS) entry which is preliminary data.</text>
</comment>
<evidence type="ECO:0000313" key="2">
    <source>
        <dbReference type="Proteomes" id="UP001254848"/>
    </source>
</evidence>
<keyword evidence="2" id="KW-1185">Reference proteome</keyword>
<dbReference type="Proteomes" id="UP001254848">
    <property type="component" value="Unassembled WGS sequence"/>
</dbReference>